<dbReference type="EMBL" id="UZAM01009586">
    <property type="protein sequence ID" value="VDP09560.1"/>
    <property type="molecule type" value="Genomic_DNA"/>
</dbReference>
<sequence length="179" mass="19655">MTLCGSIFYGTKRQQEVNQLGKFTGRVFYSRGTEMMDVQQVQVIKREKRPCKASGSLMQEETIKFVFPRRGCGPSSSSPPQEPNLGQAFDSCHGKHYRNLNICGSCDVYDGRPSSVGVDCRTKTAFREAPRQLVCRTEIEATPLSLESRTSTGVGRCDLSSVGRSVCRSAPAHNPLLAG</sequence>
<keyword evidence="2" id="KW-1185">Reference proteome</keyword>
<dbReference type="WBParaSite" id="SBAD_0000647201-mRNA-1">
    <property type="protein sequence ID" value="SBAD_0000647201-mRNA-1"/>
    <property type="gene ID" value="SBAD_0000647201"/>
</dbReference>
<dbReference type="AlphaFoldDB" id="A0A183IRI2"/>
<reference evidence="3" key="1">
    <citation type="submission" date="2016-06" db="UniProtKB">
        <authorList>
            <consortium name="WormBaseParasite"/>
        </authorList>
    </citation>
    <scope>IDENTIFICATION</scope>
</reference>
<evidence type="ECO:0000313" key="3">
    <source>
        <dbReference type="WBParaSite" id="SBAD_0000647201-mRNA-1"/>
    </source>
</evidence>
<proteinExistence type="predicted"/>
<organism evidence="3">
    <name type="scientific">Soboliphyme baturini</name>
    <dbReference type="NCBI Taxonomy" id="241478"/>
    <lineage>
        <taxon>Eukaryota</taxon>
        <taxon>Metazoa</taxon>
        <taxon>Ecdysozoa</taxon>
        <taxon>Nematoda</taxon>
        <taxon>Enoplea</taxon>
        <taxon>Dorylaimia</taxon>
        <taxon>Dioctophymatida</taxon>
        <taxon>Dioctophymatoidea</taxon>
        <taxon>Soboliphymatidae</taxon>
        <taxon>Soboliphyme</taxon>
    </lineage>
</organism>
<reference evidence="1 2" key="2">
    <citation type="submission" date="2018-11" db="EMBL/GenBank/DDBJ databases">
        <authorList>
            <consortium name="Pathogen Informatics"/>
        </authorList>
    </citation>
    <scope>NUCLEOTIDE SEQUENCE [LARGE SCALE GENOMIC DNA]</scope>
</reference>
<evidence type="ECO:0000313" key="2">
    <source>
        <dbReference type="Proteomes" id="UP000270296"/>
    </source>
</evidence>
<accession>A0A183IRI2</accession>
<gene>
    <name evidence="1" type="ORF">SBAD_LOCUS6229</name>
</gene>
<name>A0A183IRI2_9BILA</name>
<dbReference type="Proteomes" id="UP000270296">
    <property type="component" value="Unassembled WGS sequence"/>
</dbReference>
<protein>
    <submittedName>
        <fullName evidence="3">ZP domain-containing protein</fullName>
    </submittedName>
</protein>
<evidence type="ECO:0000313" key="1">
    <source>
        <dbReference type="EMBL" id="VDP09560.1"/>
    </source>
</evidence>